<proteinExistence type="predicted"/>
<feature type="compositionally biased region" description="Polar residues" evidence="16">
    <location>
        <begin position="672"/>
        <end position="681"/>
    </location>
</feature>
<dbReference type="GO" id="GO:0051301">
    <property type="term" value="P:cell division"/>
    <property type="evidence" value="ECO:0007669"/>
    <property type="project" value="UniProtKB-KW"/>
</dbReference>
<dbReference type="SMART" id="SM00220">
    <property type="entry name" value="S_TKc"/>
    <property type="match status" value="1"/>
</dbReference>
<comment type="catalytic activity">
    <reaction evidence="14">
        <text>L-seryl-[protein] + ATP = O-phospho-L-seryl-[protein] + ADP + H(+)</text>
        <dbReference type="Rhea" id="RHEA:17989"/>
        <dbReference type="Rhea" id="RHEA-COMP:9863"/>
        <dbReference type="Rhea" id="RHEA-COMP:11604"/>
        <dbReference type="ChEBI" id="CHEBI:15378"/>
        <dbReference type="ChEBI" id="CHEBI:29999"/>
        <dbReference type="ChEBI" id="CHEBI:30616"/>
        <dbReference type="ChEBI" id="CHEBI:83421"/>
        <dbReference type="ChEBI" id="CHEBI:456216"/>
        <dbReference type="EC" id="2.7.11.1"/>
    </reaction>
</comment>
<dbReference type="PROSITE" id="PS00107">
    <property type="entry name" value="PROTEIN_KINASE_ATP"/>
    <property type="match status" value="1"/>
</dbReference>
<feature type="compositionally biased region" description="Basic and acidic residues" evidence="16">
    <location>
        <begin position="549"/>
        <end position="566"/>
    </location>
</feature>
<comment type="caution">
    <text evidence="18">The sequence shown here is derived from an EMBL/GenBank/DDBJ whole genome shotgun (WGS) entry which is preliminary data.</text>
</comment>
<organism evidence="18">
    <name type="scientific">Salvia splendens</name>
    <name type="common">Scarlet sage</name>
    <dbReference type="NCBI Taxonomy" id="180675"/>
    <lineage>
        <taxon>Eukaryota</taxon>
        <taxon>Viridiplantae</taxon>
        <taxon>Streptophyta</taxon>
        <taxon>Embryophyta</taxon>
        <taxon>Tracheophyta</taxon>
        <taxon>Spermatophyta</taxon>
        <taxon>Magnoliopsida</taxon>
        <taxon>eudicotyledons</taxon>
        <taxon>Gunneridae</taxon>
        <taxon>Pentapetalae</taxon>
        <taxon>asterids</taxon>
        <taxon>lamiids</taxon>
        <taxon>Lamiales</taxon>
        <taxon>Lamiaceae</taxon>
        <taxon>Nepetoideae</taxon>
        <taxon>Mentheae</taxon>
        <taxon>Salviinae</taxon>
        <taxon>Salvia</taxon>
        <taxon>Salvia subgen. Calosphace</taxon>
        <taxon>core Calosphace</taxon>
    </lineage>
</organism>
<feature type="region of interest" description="Disordered" evidence="16">
    <location>
        <begin position="1111"/>
        <end position="1198"/>
    </location>
</feature>
<dbReference type="Gene3D" id="1.25.10.10">
    <property type="entry name" value="Leucine-rich Repeat Variant"/>
    <property type="match status" value="2"/>
</dbReference>
<dbReference type="FunFam" id="1.25.10.10:FF:000235">
    <property type="entry name" value="MAP3K epsilon protein kinase 1"/>
    <property type="match status" value="1"/>
</dbReference>
<dbReference type="PROSITE" id="PS50011">
    <property type="entry name" value="PROTEIN_KINASE_DOM"/>
    <property type="match status" value="1"/>
</dbReference>
<feature type="binding site" evidence="15">
    <location>
        <position position="257"/>
    </location>
    <ligand>
        <name>ATP</name>
        <dbReference type="ChEBI" id="CHEBI:30616"/>
    </ligand>
</feature>
<dbReference type="SUPFAM" id="SSF56112">
    <property type="entry name" value="Protein kinase-like (PK-like)"/>
    <property type="match status" value="1"/>
</dbReference>
<feature type="region of interest" description="Disordered" evidence="16">
    <location>
        <begin position="513"/>
        <end position="607"/>
    </location>
</feature>
<feature type="compositionally biased region" description="Basic and acidic residues" evidence="16">
    <location>
        <begin position="1174"/>
        <end position="1198"/>
    </location>
</feature>
<dbReference type="FunFam" id="1.10.510.10:FF:000372">
    <property type="entry name" value="MAP3K epsilon protein kinase 1"/>
    <property type="match status" value="1"/>
</dbReference>
<keyword evidence="4" id="KW-0723">Serine/threonine-protein kinase</keyword>
<dbReference type="Pfam" id="PF00069">
    <property type="entry name" value="Pkinase"/>
    <property type="match status" value="1"/>
</dbReference>
<name>A0A8X8X6G0_SALSN</name>
<keyword evidence="5" id="KW-0132">Cell division</keyword>
<dbReference type="PROSITE" id="PS00108">
    <property type="entry name" value="PROTEIN_KINASE_ST"/>
    <property type="match status" value="1"/>
</dbReference>
<feature type="compositionally biased region" description="Polar residues" evidence="16">
    <location>
        <begin position="1313"/>
        <end position="1324"/>
    </location>
</feature>
<evidence type="ECO:0000256" key="13">
    <source>
        <dbReference type="ARBA" id="ARBA00047899"/>
    </source>
</evidence>
<reference evidence="18" key="1">
    <citation type="submission" date="2018-01" db="EMBL/GenBank/DDBJ databases">
        <authorList>
            <person name="Mao J.F."/>
        </authorList>
    </citation>
    <scope>NUCLEOTIDE SEQUENCE</scope>
    <source>
        <strain evidence="18">Huo1</strain>
        <tissue evidence="18">Leaf</tissue>
    </source>
</reference>
<dbReference type="GO" id="GO:0005815">
    <property type="term" value="C:microtubule organizing center"/>
    <property type="evidence" value="ECO:0007669"/>
    <property type="project" value="UniProtKB-SubCell"/>
</dbReference>
<dbReference type="InterPro" id="IPR011989">
    <property type="entry name" value="ARM-like"/>
</dbReference>
<reference evidence="18" key="2">
    <citation type="submission" date="2020-08" db="EMBL/GenBank/DDBJ databases">
        <title>Plant Genome Project.</title>
        <authorList>
            <person name="Zhang R.-G."/>
        </authorList>
    </citation>
    <scope>NUCLEOTIDE SEQUENCE</scope>
    <source>
        <strain evidence="18">Huo1</strain>
        <tissue evidence="18">Leaf</tissue>
    </source>
</reference>
<evidence type="ECO:0000256" key="9">
    <source>
        <dbReference type="ARBA" id="ARBA00022777"/>
    </source>
</evidence>
<evidence type="ECO:0000256" key="12">
    <source>
        <dbReference type="ARBA" id="ARBA00023306"/>
    </source>
</evidence>
<dbReference type="Gene3D" id="1.10.510.10">
    <property type="entry name" value="Transferase(Phosphotransferase) domain 1"/>
    <property type="match status" value="1"/>
</dbReference>
<feature type="compositionally biased region" description="Polar residues" evidence="16">
    <location>
        <begin position="538"/>
        <end position="547"/>
    </location>
</feature>
<feature type="compositionally biased region" description="Polar residues" evidence="16">
    <location>
        <begin position="1116"/>
        <end position="1131"/>
    </location>
</feature>
<protein>
    <recommendedName>
        <fullName evidence="2">non-specific serine/threonine protein kinase</fullName>
        <ecNumber evidence="2">2.7.11.1</ecNumber>
    </recommendedName>
</protein>
<evidence type="ECO:0000256" key="11">
    <source>
        <dbReference type="ARBA" id="ARBA00023212"/>
    </source>
</evidence>
<dbReference type="EC" id="2.7.11.1" evidence="2"/>
<evidence type="ECO:0000259" key="17">
    <source>
        <dbReference type="PROSITE" id="PS50011"/>
    </source>
</evidence>
<dbReference type="EMBL" id="PNBA02000011">
    <property type="protein sequence ID" value="KAG6407665.1"/>
    <property type="molecule type" value="Genomic_DNA"/>
</dbReference>
<evidence type="ECO:0000256" key="8">
    <source>
        <dbReference type="ARBA" id="ARBA00022741"/>
    </source>
</evidence>
<dbReference type="InterPro" id="IPR000719">
    <property type="entry name" value="Prot_kinase_dom"/>
</dbReference>
<dbReference type="SUPFAM" id="SSF48371">
    <property type="entry name" value="ARM repeat"/>
    <property type="match status" value="2"/>
</dbReference>
<evidence type="ECO:0000313" key="18">
    <source>
        <dbReference type="EMBL" id="KAG6407665.1"/>
    </source>
</evidence>
<dbReference type="InterPro" id="IPR017441">
    <property type="entry name" value="Protein_kinase_ATP_BS"/>
</dbReference>
<dbReference type="CDD" id="cd06627">
    <property type="entry name" value="STKc_Cdc7_like"/>
    <property type="match status" value="1"/>
</dbReference>
<evidence type="ECO:0000313" key="19">
    <source>
        <dbReference type="Proteomes" id="UP000298416"/>
    </source>
</evidence>
<keyword evidence="9" id="KW-0418">Kinase</keyword>
<comment type="catalytic activity">
    <reaction evidence="13">
        <text>L-threonyl-[protein] + ATP = O-phospho-L-threonyl-[protein] + ADP + H(+)</text>
        <dbReference type="Rhea" id="RHEA:46608"/>
        <dbReference type="Rhea" id="RHEA-COMP:11060"/>
        <dbReference type="Rhea" id="RHEA-COMP:11605"/>
        <dbReference type="ChEBI" id="CHEBI:15378"/>
        <dbReference type="ChEBI" id="CHEBI:30013"/>
        <dbReference type="ChEBI" id="CHEBI:30616"/>
        <dbReference type="ChEBI" id="CHEBI:61977"/>
        <dbReference type="ChEBI" id="CHEBI:456216"/>
        <dbReference type="EC" id="2.7.11.1"/>
    </reaction>
</comment>
<dbReference type="InterPro" id="IPR052441">
    <property type="entry name" value="Armadillo-Ser/Thr_Kinase"/>
</dbReference>
<comment type="subcellular location">
    <subcellularLocation>
        <location evidence="1">Cytoplasm</location>
        <location evidence="1">Cytoskeleton</location>
        <location evidence="1">Microtubule organizing center</location>
    </subcellularLocation>
</comment>
<dbReference type="PANTHER" id="PTHR46618:SF1">
    <property type="entry name" value="ARMADILLO REPEAT-CONTAINING PROTEIN 3"/>
    <property type="match status" value="1"/>
</dbReference>
<keyword evidence="6" id="KW-0808">Transferase</keyword>
<evidence type="ECO:0000256" key="16">
    <source>
        <dbReference type="SAM" id="MobiDB-lite"/>
    </source>
</evidence>
<keyword evidence="10 15" id="KW-0067">ATP-binding</keyword>
<evidence type="ECO:0000256" key="1">
    <source>
        <dbReference type="ARBA" id="ARBA00004267"/>
    </source>
</evidence>
<feature type="region of interest" description="Disordered" evidence="16">
    <location>
        <begin position="653"/>
        <end position="689"/>
    </location>
</feature>
<dbReference type="InterPro" id="IPR011009">
    <property type="entry name" value="Kinase-like_dom_sf"/>
</dbReference>
<keyword evidence="12" id="KW-0131">Cell cycle</keyword>
<dbReference type="InterPro" id="IPR000225">
    <property type="entry name" value="Armadillo"/>
</dbReference>
<dbReference type="SMART" id="SM00185">
    <property type="entry name" value="ARM"/>
    <property type="match status" value="3"/>
</dbReference>
<evidence type="ECO:0000256" key="6">
    <source>
        <dbReference type="ARBA" id="ARBA00022679"/>
    </source>
</evidence>
<dbReference type="InterPro" id="IPR016024">
    <property type="entry name" value="ARM-type_fold"/>
</dbReference>
<evidence type="ECO:0000256" key="2">
    <source>
        <dbReference type="ARBA" id="ARBA00012513"/>
    </source>
</evidence>
<accession>A0A8X8X6G0</accession>
<keyword evidence="3" id="KW-0963">Cytoplasm</keyword>
<keyword evidence="8 15" id="KW-0547">Nucleotide-binding</keyword>
<dbReference type="InterPro" id="IPR008271">
    <property type="entry name" value="Ser/Thr_kinase_AS"/>
</dbReference>
<keyword evidence="7" id="KW-0677">Repeat</keyword>
<evidence type="ECO:0000256" key="15">
    <source>
        <dbReference type="PROSITE-ProRule" id="PRU10141"/>
    </source>
</evidence>
<evidence type="ECO:0000256" key="10">
    <source>
        <dbReference type="ARBA" id="ARBA00022840"/>
    </source>
</evidence>
<feature type="region of interest" description="Disordered" evidence="16">
    <location>
        <begin position="1307"/>
        <end position="1339"/>
    </location>
</feature>
<keyword evidence="11" id="KW-0206">Cytoskeleton</keyword>
<dbReference type="PANTHER" id="PTHR46618">
    <property type="entry name" value="ARMADILLO REPEAT-CONTAINING PROTEIN 3"/>
    <property type="match status" value="1"/>
</dbReference>
<evidence type="ECO:0000256" key="7">
    <source>
        <dbReference type="ARBA" id="ARBA00022737"/>
    </source>
</evidence>
<keyword evidence="19" id="KW-1185">Reference proteome</keyword>
<dbReference type="GO" id="GO:0004674">
    <property type="term" value="F:protein serine/threonine kinase activity"/>
    <property type="evidence" value="ECO:0007669"/>
    <property type="project" value="UniProtKB-KW"/>
</dbReference>
<feature type="domain" description="Protein kinase" evidence="17">
    <location>
        <begin position="228"/>
        <end position="487"/>
    </location>
</feature>
<evidence type="ECO:0000256" key="3">
    <source>
        <dbReference type="ARBA" id="ARBA00022490"/>
    </source>
</evidence>
<sequence length="1749" mass="193443">MEALVPPRLQEDKKKKSKPRLIAISTAEAKWHGNWNSEYLFSLRDLQLLDLSDDDVVHKDTNVSINLSVQKHAGFGLSVEGMITTSFTRKCCNCCSPYLRDINATFKVWILPSTRTIRDSSNQLPDIGGDDPSVIYVRPGYEADLDSLIQDTVRLATSVKVIYKAKYKEKLARKLARKPNPNYTVVVVVSIVQQSSNKDFQLKLELPEMARQMTSSAFHKSKTLDNKYMLGDEIGKGAYGRVYKGLDLENGDFVAIKQVSLENIAQEDLNIIMQEIDLLKNLNHKNIVKYLGSLKTKSHLHIILEYVENGSLANIIKPNKFGAFSRVIGGCLHSPACCNQVLEGLVYLHEQGVIHRDIKGANILTTKEGLVKLADFGVATKLTEADVNTHSVVGTPYWMAPEVIEMSGVCAASDIWSVGCTVIELLTCVPPYFDLQPMPALFRIVQDENPPIPNSLSPAITDFLRQCFKKDAGQRPDAKTLLSHPWIKNSRRALQNTLRHSGTLRNIDEVGAGGASISSSEQGHNIEASSAEKDKTEMSPSETSAVSKSYEDDSSKPNLTEERTNNLEEDTVSNQVPTFVIHEKSPVESSSSKLLGSHDSEIEKEQRPNLNQQGEVLMNGEVEAAESTMRTVVAKKVEKKGSAVGIIHGKFNFGQKNQESSPRKTVKEPMTSGGNELSKFSDSPGDASLEDLFHPLDNLEDRVAEASTSASSSNVIQGNVVSDGGKNDLATKLRATIAQKQMENESVQASGDLLRLMMGVLKEDVIDIDSLVFEDKLPAENLFHLQAVEFSKLVSLLRPDEPEDVIVSSCQKLTTFFHQRPEQKIVFITQHGLLPLMELLEVPRTRVICSVLQVLNQIIKDNTEFQENACLVGLIPIVMSFAVHDRPREVRMEAAFFFQQLCQSSSLTLQMFIACRGIPILVGFLEADYAKYSSTEMATVAVVVVLCSTKGRMMKEAGGRDGCVNRQNNIKLHKCAFVYQTKKVQKIFTFDEARKIALPPFYSGTVLELLAGEMVHMAIDGMWQVFKLQKSTSRNDFCRIAAKNGILLRLINTLYSLNEATRLASIASGGGFAPDGLSSRPRSDALDSNGPFTRIDSAFYGNDLHDHIKVKPGDHISQTGTLEPSHASASHSPELRFIASDAERPRPSVSNVEALGGSRVTDPASLDRLSNSAVKDHIPTRDRESVDRWKNETSRAEVDLKQQRGANVTTGRISMDKAPKSMDVTTNGSTAHTGSQQENIRPLLSLLDKEPPSRHFSGQLEYVKHLTGMEKHMEKHESILPLLHGSTDKKTNGLDFLMAEFAEVSGKGRENSNVDSLPRSSPQAANKKHGPLTSNGGTVAASGLASQRASGVLSGSGVLNARPGSATSSGLLTHMVSPWNVDVAREYLEKVADLLFEFAAADTAVKSYMCSQSLLSRLFQMFNKIEPPILLKLLKCINHLSTDPHCLEHLQRADAIKYLIPNLDLKEGSLVSQIHHEVLNALFNLCKINKRRQEQAAENGIIPHLMHFIMSDSPLRQCALPLLCDMAHASRNSREQLRAHGGLDVYLSLLEDNIWSVTSLDSIAVCLAHDNENRKVEQALLKKDAVQKLVKFFQCCPEQHFLHILEPFLKIITYVYPDIMKSSRINTTLAVNGLTPLLISRLDHPDAIARLNLLKLIKLSKILKDQSYVESVSVVKLVLLGVGFDVVFCVQAVYEHHPRPKQLIVENDLPQKLKNLIEERRDGQSSGGQVLVKQMATSLLKALHINTVL</sequence>
<feature type="compositionally biased region" description="Basic and acidic residues" evidence="16">
    <location>
        <begin position="596"/>
        <end position="607"/>
    </location>
</feature>
<evidence type="ECO:0000256" key="14">
    <source>
        <dbReference type="ARBA" id="ARBA00048679"/>
    </source>
</evidence>
<evidence type="ECO:0000256" key="4">
    <source>
        <dbReference type="ARBA" id="ARBA00022527"/>
    </source>
</evidence>
<gene>
    <name evidence="18" type="ORF">SASPL_130662</name>
</gene>
<evidence type="ECO:0000256" key="5">
    <source>
        <dbReference type="ARBA" id="ARBA00022618"/>
    </source>
</evidence>
<dbReference type="GO" id="GO:0005524">
    <property type="term" value="F:ATP binding"/>
    <property type="evidence" value="ECO:0007669"/>
    <property type="project" value="UniProtKB-UniRule"/>
</dbReference>
<dbReference type="Proteomes" id="UP000298416">
    <property type="component" value="Unassembled WGS sequence"/>
</dbReference>